<dbReference type="PANTHER" id="PTHR28014">
    <property type="entry name" value="NEGATIVE REGULATOR OF RAS-CAMP PATHWAY"/>
    <property type="match status" value="1"/>
</dbReference>
<feature type="compositionally biased region" description="Low complexity" evidence="1">
    <location>
        <begin position="92"/>
        <end position="101"/>
    </location>
</feature>
<reference evidence="4" key="1">
    <citation type="submission" date="2021-02" db="EMBL/GenBank/DDBJ databases">
        <title>Genome sequence Cadophora malorum strain M34.</title>
        <authorList>
            <person name="Stefanovic E."/>
            <person name="Vu D."/>
            <person name="Scully C."/>
            <person name="Dijksterhuis J."/>
            <person name="Roader J."/>
            <person name="Houbraken J."/>
        </authorList>
    </citation>
    <scope>NUCLEOTIDE SEQUENCE</scope>
    <source>
        <strain evidence="4">M34</strain>
    </source>
</reference>
<accession>A0A8H8BWX0</accession>
<feature type="region of interest" description="Disordered" evidence="1">
    <location>
        <begin position="208"/>
        <end position="235"/>
    </location>
</feature>
<comment type="caution">
    <text evidence="4">The sequence shown here is derived from an EMBL/GenBank/DDBJ whole genome shotgun (WGS) entry which is preliminary data.</text>
</comment>
<keyword evidence="5" id="KW-1185">Reference proteome</keyword>
<feature type="region of interest" description="Disordered" evidence="1">
    <location>
        <begin position="89"/>
        <end position="126"/>
    </location>
</feature>
<evidence type="ECO:0000259" key="2">
    <source>
        <dbReference type="Pfam" id="PF08550"/>
    </source>
</evidence>
<dbReference type="GO" id="GO:0031930">
    <property type="term" value="P:mitochondria-nucleus signaling pathway"/>
    <property type="evidence" value="ECO:0007669"/>
    <property type="project" value="TreeGrafter"/>
</dbReference>
<protein>
    <recommendedName>
        <fullName evidence="6">Nitrogen regulatory protein areA GATA-like domain-containing protein</fullName>
    </recommendedName>
</protein>
<evidence type="ECO:0000256" key="1">
    <source>
        <dbReference type="SAM" id="MobiDB-lite"/>
    </source>
</evidence>
<dbReference type="InterPro" id="IPR053043">
    <property type="entry name" value="Ras-cAMP_regulatory"/>
</dbReference>
<proteinExistence type="predicted"/>
<evidence type="ECO:0008006" key="6">
    <source>
        <dbReference type="Google" id="ProtNLM"/>
    </source>
</evidence>
<evidence type="ECO:0000313" key="5">
    <source>
        <dbReference type="Proteomes" id="UP000664132"/>
    </source>
</evidence>
<feature type="compositionally biased region" description="Basic and acidic residues" evidence="1">
    <location>
        <begin position="217"/>
        <end position="228"/>
    </location>
</feature>
<dbReference type="GO" id="GO:0005737">
    <property type="term" value="C:cytoplasm"/>
    <property type="evidence" value="ECO:0007669"/>
    <property type="project" value="TreeGrafter"/>
</dbReference>
<dbReference type="PANTHER" id="PTHR28014:SF1">
    <property type="entry name" value="NEGATIVE REGULATOR OF RAS-CAMP PATHWAY"/>
    <property type="match status" value="1"/>
</dbReference>
<evidence type="ECO:0000313" key="4">
    <source>
        <dbReference type="EMBL" id="KAG4426862.1"/>
    </source>
</evidence>
<name>A0A8H8BWX0_9HELO</name>
<dbReference type="GO" id="GO:0000122">
    <property type="term" value="P:negative regulation of transcription by RNA polymerase II"/>
    <property type="evidence" value="ECO:0007669"/>
    <property type="project" value="TreeGrafter"/>
</dbReference>
<dbReference type="Pfam" id="PF08550">
    <property type="entry name" value="GATA_AreA"/>
    <property type="match status" value="1"/>
</dbReference>
<sequence length="474" mass="52353">MPSRLNAPALTVDVRLKCDFDTCNVENLFRLWTVSRSASSIEEGRRLENLSWRLWNRETFCCDAVFEANTTTPAISISARSSGGLYSAEPPSLSDSLDSLSNEGAPEIDLDKTPTSVSAPADTSDPQIQRQHSFFVVRGFRHCASLYPSTTLLTKPSPIPTADIAAVNSTNGRMFAVGASLGEDLSSDQTDLIQPTTTRLKKQEARFSFGDSSGADGKTHKALADPARRPLKKQTSFKEDPITPEIVTEEQAFGDAVFETDEDEIHESAIDDDDSSEWEDSVDSGMAGMDEKTFQRVDPRPNLSSRRSLITTMLHQNDRENAFASAATASRSKPAHCCSRTSSPNGPSLAASPDFVDATPLMIEKGLKPTSENSQSTAQPIVRTTTNTTLHQLALSPRTTRRNMLSSELTVSLRQHLLWARKAVSNRSHTARNESNLKQARRWLCMDNKDDGDKSKWNDYYYYGQGLGYHSRGW</sequence>
<evidence type="ECO:0000259" key="3">
    <source>
        <dbReference type="Pfam" id="PF11702"/>
    </source>
</evidence>
<dbReference type="GO" id="GO:0006808">
    <property type="term" value="P:regulation of nitrogen utilization"/>
    <property type="evidence" value="ECO:0007669"/>
    <property type="project" value="TreeGrafter"/>
</dbReference>
<dbReference type="EMBL" id="JAFJYH010000001">
    <property type="protein sequence ID" value="KAG4426862.1"/>
    <property type="molecule type" value="Genomic_DNA"/>
</dbReference>
<feature type="domain" description="Nitrogen regulatory protein areA GATA-like" evidence="2">
    <location>
        <begin position="33"/>
        <end position="57"/>
    </location>
</feature>
<dbReference type="Proteomes" id="UP000664132">
    <property type="component" value="Unassembled WGS sequence"/>
</dbReference>
<dbReference type="OrthoDB" id="3559741at2759"/>
<dbReference type="AlphaFoldDB" id="A0A8H8BWX0"/>
<gene>
    <name evidence="4" type="ORF">IFR04_000293</name>
</gene>
<dbReference type="InterPro" id="IPR013860">
    <property type="entry name" value="AreA_GATA"/>
</dbReference>
<dbReference type="InterPro" id="IPR021711">
    <property type="entry name" value="DUF3295"/>
</dbReference>
<dbReference type="Pfam" id="PF11702">
    <property type="entry name" value="DUF3295"/>
    <property type="match status" value="1"/>
</dbReference>
<organism evidence="4 5">
    <name type="scientific">Cadophora malorum</name>
    <dbReference type="NCBI Taxonomy" id="108018"/>
    <lineage>
        <taxon>Eukaryota</taxon>
        <taxon>Fungi</taxon>
        <taxon>Dikarya</taxon>
        <taxon>Ascomycota</taxon>
        <taxon>Pezizomycotina</taxon>
        <taxon>Leotiomycetes</taxon>
        <taxon>Helotiales</taxon>
        <taxon>Ploettnerulaceae</taxon>
        <taxon>Cadophora</taxon>
    </lineage>
</organism>
<feature type="domain" description="DUF3295" evidence="3">
    <location>
        <begin position="89"/>
        <end position="474"/>
    </location>
</feature>